<evidence type="ECO:0000256" key="1">
    <source>
        <dbReference type="SAM" id="MobiDB-lite"/>
    </source>
</evidence>
<dbReference type="EMBL" id="JAPFFF010000004">
    <property type="protein sequence ID" value="KAK8892767.1"/>
    <property type="molecule type" value="Genomic_DNA"/>
</dbReference>
<evidence type="ECO:0000313" key="5">
    <source>
        <dbReference type="EMBL" id="KAK8892767.1"/>
    </source>
</evidence>
<protein>
    <recommendedName>
        <fullName evidence="4">Cyclophilin-like domain-containing protein</fullName>
    </recommendedName>
</protein>
<proteinExistence type="predicted"/>
<feature type="domain" description="Cyclophilin-like" evidence="4">
    <location>
        <begin position="9"/>
        <end position="119"/>
    </location>
</feature>
<accession>A0ABR2KPC5</accession>
<evidence type="ECO:0000313" key="6">
    <source>
        <dbReference type="Proteomes" id="UP001470230"/>
    </source>
</evidence>
<dbReference type="Gene3D" id="2.40.100.20">
    <property type="match status" value="1"/>
</dbReference>
<dbReference type="Pfam" id="PF18050">
    <property type="entry name" value="Cyclophil_like2"/>
    <property type="match status" value="1"/>
</dbReference>
<organism evidence="5 6">
    <name type="scientific">Tritrichomonas musculus</name>
    <dbReference type="NCBI Taxonomy" id="1915356"/>
    <lineage>
        <taxon>Eukaryota</taxon>
        <taxon>Metamonada</taxon>
        <taxon>Parabasalia</taxon>
        <taxon>Tritrichomonadida</taxon>
        <taxon>Tritrichomonadidae</taxon>
        <taxon>Tritrichomonas</taxon>
    </lineage>
</organism>
<name>A0ABR2KPC5_9EUKA</name>
<evidence type="ECO:0000256" key="2">
    <source>
        <dbReference type="SAM" id="Phobius"/>
    </source>
</evidence>
<keyword evidence="2" id="KW-0472">Membrane</keyword>
<feature type="signal peptide" evidence="3">
    <location>
        <begin position="1"/>
        <end position="18"/>
    </location>
</feature>
<feature type="chain" id="PRO_5047522104" description="Cyclophilin-like domain-containing protein" evidence="3">
    <location>
        <begin position="19"/>
        <end position="604"/>
    </location>
</feature>
<dbReference type="InterPro" id="IPR041183">
    <property type="entry name" value="Cyclophilin-like"/>
</dbReference>
<dbReference type="SUPFAM" id="SSF50891">
    <property type="entry name" value="Cyclophilin-like"/>
    <property type="match status" value="1"/>
</dbReference>
<dbReference type="InterPro" id="IPR029000">
    <property type="entry name" value="Cyclophilin-like_dom_sf"/>
</dbReference>
<dbReference type="Proteomes" id="UP001470230">
    <property type="component" value="Unassembled WGS sequence"/>
</dbReference>
<reference evidence="5 6" key="1">
    <citation type="submission" date="2024-04" db="EMBL/GenBank/DDBJ databases">
        <title>Tritrichomonas musculus Genome.</title>
        <authorList>
            <person name="Alves-Ferreira E."/>
            <person name="Grigg M."/>
            <person name="Lorenzi H."/>
            <person name="Galac M."/>
        </authorList>
    </citation>
    <scope>NUCLEOTIDE SEQUENCE [LARGE SCALE GENOMIC DNA]</scope>
    <source>
        <strain evidence="5 6">EAF2021</strain>
    </source>
</reference>
<keyword evidence="2" id="KW-1133">Transmembrane helix</keyword>
<keyword evidence="2" id="KW-0812">Transmembrane</keyword>
<feature type="region of interest" description="Disordered" evidence="1">
    <location>
        <begin position="120"/>
        <end position="257"/>
    </location>
</feature>
<gene>
    <name evidence="5" type="ORF">M9Y10_030008</name>
</gene>
<keyword evidence="3" id="KW-0732">Signal</keyword>
<comment type="caution">
    <text evidence="5">The sequence shown here is derived from an EMBL/GenBank/DDBJ whole genome shotgun (WGS) entry which is preliminary data.</text>
</comment>
<evidence type="ECO:0000259" key="4">
    <source>
        <dbReference type="Pfam" id="PF18050"/>
    </source>
</evidence>
<sequence length="604" mass="67077">MILSNVMLLTIGSTVLKSILVNNTSTDALKELLNQKPLTIEMNDYGNFEKVGPIGTTLPRNDVRITTEPGDIILYLGSNLCLYYNTNTYTFTRIGKIQDVTQDDLKKILGDGSVTVTFSLEKKDEQSSDFQSDQSSSIQSDESSNIQSDQSSSIQSDESSSIQSDESSDFQSDQSSSLQSDESSNLQSDQSSSLQSDQSSDFKSDLSYDQSFDKSPNYPLDQSNDDQSDQTSEHYSNELSTRTPLSPPTKPPMKTEEVDINEFDVDGDKVTIDMSKDSFKEDVIYDVHVPEQIKNVELDSNSNKKISLILSEQMKEISIHSLTESSNQQVEIVPKSDEITITLDEQTRPSIAKAKGRITLESNKNEKIYLNQISPQSKNFILIPNVPVKIDEIDFSGENAMNIQTNNNNINVEIEKIKVQPHSVGTINNAAIKSVVLGPLSSMNFVGNVDISDSIIDLPYNEELFNTAANALISGDLKSIPKSIFFNARGFVYLDGIDRILIAESESSGFNCDEWANSFRKGPFNSKFNDAKCENLNDNNKNMKRLYAFVNDNKQDDKGKRLNGGAIAGIVVGIVVVIAIVVILIYFFVIKKKKDKESSEHEID</sequence>
<feature type="transmembrane region" description="Helical" evidence="2">
    <location>
        <begin position="566"/>
        <end position="589"/>
    </location>
</feature>
<keyword evidence="6" id="KW-1185">Reference proteome</keyword>
<evidence type="ECO:0000256" key="3">
    <source>
        <dbReference type="SAM" id="SignalP"/>
    </source>
</evidence>
<feature type="compositionally biased region" description="Low complexity" evidence="1">
    <location>
        <begin position="128"/>
        <end position="199"/>
    </location>
</feature>